<protein>
    <recommendedName>
        <fullName evidence="8">AB hydrolase-1 domain-containing protein</fullName>
    </recommendedName>
</protein>
<dbReference type="PANTHER" id="PTHR13390">
    <property type="entry name" value="LIPASE"/>
    <property type="match status" value="1"/>
</dbReference>
<dbReference type="InterPro" id="IPR019363">
    <property type="entry name" value="LDAH"/>
</dbReference>
<evidence type="ECO:0000313" key="6">
    <source>
        <dbReference type="EMBL" id="KAK5144617.1"/>
    </source>
</evidence>
<keyword evidence="3" id="KW-0551">Lipid droplet</keyword>
<proteinExistence type="inferred from homology"/>
<feature type="transmembrane region" description="Helical" evidence="5">
    <location>
        <begin position="206"/>
        <end position="228"/>
    </location>
</feature>
<evidence type="ECO:0000256" key="3">
    <source>
        <dbReference type="ARBA" id="ARBA00022677"/>
    </source>
</evidence>
<dbReference type="Pfam" id="PF10230">
    <property type="entry name" value="LIDHydrolase"/>
    <property type="match status" value="1"/>
</dbReference>
<dbReference type="Proteomes" id="UP001308179">
    <property type="component" value="Unassembled WGS sequence"/>
</dbReference>
<keyword evidence="4" id="KW-0378">Hydrolase</keyword>
<keyword evidence="5" id="KW-0472">Membrane</keyword>
<evidence type="ECO:0008006" key="8">
    <source>
        <dbReference type="Google" id="ProtNLM"/>
    </source>
</evidence>
<dbReference type="Gene3D" id="3.40.50.1820">
    <property type="entry name" value="alpha/beta hydrolase"/>
    <property type="match status" value="1"/>
</dbReference>
<sequence>MRRLVFCYDHIPTISNAKRRGLTTMPLTTMPLSDSIYHFRPGQGPTKKPLLVFFITGNPGLIDYYRVTLNCLFATLCARDSDTELHVCGTSLIGFDTTPPTRHTAQTSPVGLAQQIRYVTERFTSTARIISKQWDGETIPVVLVGHSIGSYMLLEAIAEWQATPAESRPPMDIVGGICLFPTVVDIAKSPTGRAVAPLLRLPWSTLLAQLIVRLIFYFVPVSIMTLLIRMLTRFEPAAAKTTAHFLKSKHGVRQALFLAKDELRTVRSDVWPDSLWGIRPLQELTSTITDVTNVNDLRKDSAIRKRSSTTTTPIHAKGLGIPAPLTRLYFYWSADDHWVAKSTRDQLIATRGRNGGGKGGVSSLGKACKPVMEIDKHGIPHAFPVVAEHGRMVAGKVAEWIGQIMTAL</sequence>
<evidence type="ECO:0000256" key="1">
    <source>
        <dbReference type="ARBA" id="ARBA00004502"/>
    </source>
</evidence>
<organism evidence="6 7">
    <name type="scientific">Rachicladosporium monterosium</name>
    <dbReference type="NCBI Taxonomy" id="1507873"/>
    <lineage>
        <taxon>Eukaryota</taxon>
        <taxon>Fungi</taxon>
        <taxon>Dikarya</taxon>
        <taxon>Ascomycota</taxon>
        <taxon>Pezizomycotina</taxon>
        <taxon>Dothideomycetes</taxon>
        <taxon>Dothideomycetidae</taxon>
        <taxon>Cladosporiales</taxon>
        <taxon>Cladosporiaceae</taxon>
        <taxon>Rachicladosporium</taxon>
    </lineage>
</organism>
<gene>
    <name evidence="6" type="ORF">LTR32_003487</name>
</gene>
<name>A0ABR0L969_9PEZI</name>
<comment type="similarity">
    <text evidence="2">Belongs to the AB hydrolase superfamily. LDAH family.</text>
</comment>
<reference evidence="6 7" key="1">
    <citation type="submission" date="2023-08" db="EMBL/GenBank/DDBJ databases">
        <title>Black Yeasts Isolated from many extreme environments.</title>
        <authorList>
            <person name="Coleine C."/>
            <person name="Stajich J.E."/>
            <person name="Selbmann L."/>
        </authorList>
    </citation>
    <scope>NUCLEOTIDE SEQUENCE [LARGE SCALE GENOMIC DNA]</scope>
    <source>
        <strain evidence="6 7">CCFEE 5386</strain>
    </source>
</reference>
<dbReference type="InterPro" id="IPR029058">
    <property type="entry name" value="AB_hydrolase_fold"/>
</dbReference>
<evidence type="ECO:0000256" key="5">
    <source>
        <dbReference type="SAM" id="Phobius"/>
    </source>
</evidence>
<evidence type="ECO:0000313" key="7">
    <source>
        <dbReference type="Proteomes" id="UP001308179"/>
    </source>
</evidence>
<keyword evidence="5" id="KW-1133">Transmembrane helix</keyword>
<dbReference type="PANTHER" id="PTHR13390:SF0">
    <property type="entry name" value="LIPID DROPLET-ASSOCIATED HYDROLASE"/>
    <property type="match status" value="1"/>
</dbReference>
<keyword evidence="5" id="KW-0812">Transmembrane</keyword>
<comment type="caution">
    <text evidence="6">The sequence shown here is derived from an EMBL/GenBank/DDBJ whole genome shotgun (WGS) entry which is preliminary data.</text>
</comment>
<accession>A0ABR0L969</accession>
<keyword evidence="7" id="KW-1185">Reference proteome</keyword>
<evidence type="ECO:0000256" key="4">
    <source>
        <dbReference type="ARBA" id="ARBA00022801"/>
    </source>
</evidence>
<comment type="subcellular location">
    <subcellularLocation>
        <location evidence="1">Lipid droplet</location>
    </subcellularLocation>
</comment>
<dbReference type="SUPFAM" id="SSF53474">
    <property type="entry name" value="alpha/beta-Hydrolases"/>
    <property type="match status" value="1"/>
</dbReference>
<dbReference type="EMBL" id="JAVRRR010000209">
    <property type="protein sequence ID" value="KAK5144617.1"/>
    <property type="molecule type" value="Genomic_DNA"/>
</dbReference>
<evidence type="ECO:0000256" key="2">
    <source>
        <dbReference type="ARBA" id="ARBA00008300"/>
    </source>
</evidence>